<evidence type="ECO:0000313" key="2">
    <source>
        <dbReference type="EMBL" id="GAV55878.1"/>
    </source>
</evidence>
<proteinExistence type="predicted"/>
<accession>A0A1Q3AJH7</accession>
<dbReference type="AlphaFoldDB" id="A0A1Q3AJH7"/>
<comment type="caution">
    <text evidence="2">The sequence shown here is derived from an EMBL/GenBank/DDBJ whole genome shotgun (WGS) entry which is preliminary data.</text>
</comment>
<feature type="chain" id="PRO_5012772208" evidence="1">
    <location>
        <begin position="19"/>
        <end position="153"/>
    </location>
</feature>
<gene>
    <name evidence="2" type="ORF">ZYGR_0AZ00490</name>
</gene>
<feature type="signal peptide" evidence="1">
    <location>
        <begin position="1"/>
        <end position="18"/>
    </location>
</feature>
<protein>
    <submittedName>
        <fullName evidence="2">Uncharacterized protein</fullName>
    </submittedName>
</protein>
<sequence length="153" mass="16146">MKFPTALALLHLSALGIAAPICSSGEESSSLLLDGEEKDAAIKLYHEKYADAKVPEGPLKVTKSSDGSLKINFEDTQQEPAKVNCAEVKGEGEDEVTTEGFSGGGGGGGGSLFSGLNNWTINWNGPNLNLNLPSRASMRFPTFNLEGITDETK</sequence>
<organism evidence="2 3">
    <name type="scientific">Zygosaccharomyces rouxii</name>
    <dbReference type="NCBI Taxonomy" id="4956"/>
    <lineage>
        <taxon>Eukaryota</taxon>
        <taxon>Fungi</taxon>
        <taxon>Dikarya</taxon>
        <taxon>Ascomycota</taxon>
        <taxon>Saccharomycotina</taxon>
        <taxon>Saccharomycetes</taxon>
        <taxon>Saccharomycetales</taxon>
        <taxon>Saccharomycetaceae</taxon>
        <taxon>Zygosaccharomyces</taxon>
    </lineage>
</organism>
<dbReference type="Proteomes" id="UP000187013">
    <property type="component" value="Unassembled WGS sequence"/>
</dbReference>
<dbReference type="EMBL" id="BDGX01000052">
    <property type="protein sequence ID" value="GAV55878.1"/>
    <property type="molecule type" value="Genomic_DNA"/>
</dbReference>
<reference evidence="2 3" key="1">
    <citation type="submission" date="2016-08" db="EMBL/GenBank/DDBJ databases">
        <title>Draft genome sequence of allopolyploid Zygosaccharomyces rouxii.</title>
        <authorList>
            <person name="Watanabe J."/>
            <person name="Uehara K."/>
            <person name="Mogi Y."/>
            <person name="Tsukioka Y."/>
        </authorList>
    </citation>
    <scope>NUCLEOTIDE SEQUENCE [LARGE SCALE GENOMIC DNA]</scope>
    <source>
        <strain evidence="2 3">NBRC 110957</strain>
    </source>
</reference>
<name>A0A1Q3AJH7_ZYGRO</name>
<evidence type="ECO:0000256" key="1">
    <source>
        <dbReference type="SAM" id="SignalP"/>
    </source>
</evidence>
<keyword evidence="1" id="KW-0732">Signal</keyword>
<evidence type="ECO:0000313" key="3">
    <source>
        <dbReference type="Proteomes" id="UP000187013"/>
    </source>
</evidence>